<dbReference type="InterPro" id="IPR006143">
    <property type="entry name" value="RND_pump_MFP"/>
</dbReference>
<evidence type="ECO:0000259" key="5">
    <source>
        <dbReference type="Pfam" id="PF25973"/>
    </source>
</evidence>
<dbReference type="Gene3D" id="2.40.30.170">
    <property type="match status" value="1"/>
</dbReference>
<dbReference type="NCBIfam" id="TIGR01730">
    <property type="entry name" value="RND_mfp"/>
    <property type="match status" value="1"/>
</dbReference>
<evidence type="ECO:0000256" key="1">
    <source>
        <dbReference type="ARBA" id="ARBA00009477"/>
    </source>
</evidence>
<dbReference type="EMBL" id="RYFG02000119">
    <property type="protein sequence ID" value="TRW90268.1"/>
    <property type="molecule type" value="Genomic_DNA"/>
</dbReference>
<dbReference type="PANTHER" id="PTHR30097:SF4">
    <property type="entry name" value="SLR6042 PROTEIN"/>
    <property type="match status" value="1"/>
</dbReference>
<feature type="domain" description="CzcB-like barrel-sandwich hybrid" evidence="5">
    <location>
        <begin position="62"/>
        <end position="213"/>
    </location>
</feature>
<dbReference type="InterPro" id="IPR051909">
    <property type="entry name" value="MFP_Cation_Efflux"/>
</dbReference>
<dbReference type="Pfam" id="PF25975">
    <property type="entry name" value="CzcB_C"/>
    <property type="match status" value="1"/>
</dbReference>
<dbReference type="InterPro" id="IPR058649">
    <property type="entry name" value="CzcB_C"/>
</dbReference>
<protein>
    <submittedName>
        <fullName evidence="7">Efflux RND transporter periplasmic adaptor subunit</fullName>
    </submittedName>
</protein>
<dbReference type="Proteomes" id="UP000733744">
    <property type="component" value="Unassembled WGS sequence"/>
</dbReference>
<organism evidence="7 8">
    <name type="scientific">Candidatus Methylobacter oryzae</name>
    <dbReference type="NCBI Taxonomy" id="2497749"/>
    <lineage>
        <taxon>Bacteria</taxon>
        <taxon>Pseudomonadati</taxon>
        <taxon>Pseudomonadota</taxon>
        <taxon>Gammaproteobacteria</taxon>
        <taxon>Methylococcales</taxon>
        <taxon>Methylococcaceae</taxon>
        <taxon>Methylobacter</taxon>
    </lineage>
</organism>
<dbReference type="Pfam" id="PF25973">
    <property type="entry name" value="BSH_CzcB"/>
    <property type="match status" value="1"/>
</dbReference>
<comment type="similarity">
    <text evidence="1">Belongs to the membrane fusion protein (MFP) (TC 8.A.1) family.</text>
</comment>
<evidence type="ECO:0000256" key="2">
    <source>
        <dbReference type="ARBA" id="ARBA00022448"/>
    </source>
</evidence>
<dbReference type="Gene3D" id="2.40.420.20">
    <property type="match status" value="1"/>
</dbReference>
<evidence type="ECO:0000313" key="7">
    <source>
        <dbReference type="EMBL" id="TRW90268.1"/>
    </source>
</evidence>
<evidence type="ECO:0000313" key="8">
    <source>
        <dbReference type="Proteomes" id="UP000733744"/>
    </source>
</evidence>
<evidence type="ECO:0000256" key="3">
    <source>
        <dbReference type="SAM" id="SignalP"/>
    </source>
</evidence>
<keyword evidence="3" id="KW-0732">Signal</keyword>
<gene>
    <name evidence="7" type="ORF">EKO24_019730</name>
</gene>
<evidence type="ECO:0000259" key="4">
    <source>
        <dbReference type="Pfam" id="PF25954"/>
    </source>
</evidence>
<reference evidence="7 8" key="1">
    <citation type="journal article" date="2019" name="Antonie Van Leeuwenhoek">
        <title>Description of 'Ca. Methylobacter oryzae' KRF1, a novel species from the environmentally important Methylobacter clade 2.</title>
        <authorList>
            <person name="Khatri K."/>
            <person name="Mohite J.A."/>
            <person name="Pandit P.S."/>
            <person name="Bahulikar R."/>
            <person name="Rahalkar M.C."/>
        </authorList>
    </citation>
    <scope>NUCLEOTIDE SEQUENCE [LARGE SCALE GENOMIC DNA]</scope>
    <source>
        <strain evidence="7 8">KRF1</strain>
    </source>
</reference>
<dbReference type="PANTHER" id="PTHR30097">
    <property type="entry name" value="CATION EFFLUX SYSTEM PROTEIN CUSB"/>
    <property type="match status" value="1"/>
</dbReference>
<feature type="chain" id="PRO_5047311398" evidence="3">
    <location>
        <begin position="20"/>
        <end position="368"/>
    </location>
</feature>
<accession>A0ABY3C6R0</accession>
<dbReference type="InterPro" id="IPR058792">
    <property type="entry name" value="Beta-barrel_RND_2"/>
</dbReference>
<keyword evidence="8" id="KW-1185">Reference proteome</keyword>
<evidence type="ECO:0000259" key="6">
    <source>
        <dbReference type="Pfam" id="PF25975"/>
    </source>
</evidence>
<feature type="domain" description="CzcB-like C-terminal circularly permuted SH3-like" evidence="6">
    <location>
        <begin position="299"/>
        <end position="358"/>
    </location>
</feature>
<dbReference type="Gene3D" id="1.10.287.470">
    <property type="entry name" value="Helix hairpin bin"/>
    <property type="match status" value="1"/>
</dbReference>
<dbReference type="Pfam" id="PF25954">
    <property type="entry name" value="Beta-barrel_RND_2"/>
    <property type="match status" value="1"/>
</dbReference>
<dbReference type="RefSeq" id="WP_127028904.1">
    <property type="nucleotide sequence ID" value="NZ_RYFG02000119.1"/>
</dbReference>
<dbReference type="SUPFAM" id="SSF111369">
    <property type="entry name" value="HlyD-like secretion proteins"/>
    <property type="match status" value="1"/>
</dbReference>
<feature type="signal peptide" evidence="3">
    <location>
        <begin position="1"/>
        <end position="19"/>
    </location>
</feature>
<feature type="domain" description="CusB-like beta-barrel" evidence="4">
    <location>
        <begin position="217"/>
        <end position="293"/>
    </location>
</feature>
<dbReference type="InterPro" id="IPR058647">
    <property type="entry name" value="BSH_CzcB-like"/>
</dbReference>
<keyword evidence="2" id="KW-0813">Transport</keyword>
<sequence length="368" mass="40591">MTLLYPLLLMLLISPISSADNVLPTVKATPVLMKQIKVIAIGEGQVHDSLRLPARIDLDQQRVARIGATVTGRITETQAILGQEVSKGEQLATLNSTELGLAQSAYLKTSSQVNLRRLAVERAKRLLASDVIAAAELQERESVLNEAEVDLRTATDQLRAFGMSDRDLARLSKDKKIQSLLPITATIEGTIVERNVTVGQVVQPADALFTVADLSHVWVVAEIPEQQASWAHEGDEALFTIAALPGEELSGRLTYVADMVDPQTRTLTVRMALPNPQRIFKPNMLATLVIRKQGLQDLVLPESAVLRVNDKDHVFVEIGPNEFQLRPVKTGIRYDDVRRVLDGVNKGDRVVVEGAFHLNSERQRKDLE</sequence>
<comment type="caution">
    <text evidence="7">The sequence shown here is derived from an EMBL/GenBank/DDBJ whole genome shotgun (WGS) entry which is preliminary data.</text>
</comment>
<name>A0ABY3C6R0_9GAMM</name>
<proteinExistence type="inferred from homology"/>